<dbReference type="Proteomes" id="UP000639772">
    <property type="component" value="Chromosome 1"/>
</dbReference>
<comment type="caution">
    <text evidence="2">The sequence shown here is derived from an EMBL/GenBank/DDBJ whole genome shotgun (WGS) entry which is preliminary data.</text>
</comment>
<feature type="compositionally biased region" description="Basic and acidic residues" evidence="1">
    <location>
        <begin position="19"/>
        <end position="43"/>
    </location>
</feature>
<evidence type="ECO:0000313" key="2">
    <source>
        <dbReference type="EMBL" id="KAG0500279.1"/>
    </source>
</evidence>
<reference evidence="2 3" key="1">
    <citation type="journal article" date="2020" name="Nat. Food">
        <title>A phased Vanilla planifolia genome enables genetic improvement of flavour and production.</title>
        <authorList>
            <person name="Hasing T."/>
            <person name="Tang H."/>
            <person name="Brym M."/>
            <person name="Khazi F."/>
            <person name="Huang T."/>
            <person name="Chambers A.H."/>
        </authorList>
    </citation>
    <scope>NUCLEOTIDE SEQUENCE [LARGE SCALE GENOMIC DNA]</scope>
    <source>
        <tissue evidence="2">Leaf</tissue>
    </source>
</reference>
<name>A0A835S2P5_VANPL</name>
<dbReference type="AlphaFoldDB" id="A0A835S2P5"/>
<proteinExistence type="predicted"/>
<gene>
    <name evidence="2" type="ORF">HPP92_000351</name>
</gene>
<organism evidence="2 3">
    <name type="scientific">Vanilla planifolia</name>
    <name type="common">Vanilla</name>
    <dbReference type="NCBI Taxonomy" id="51239"/>
    <lineage>
        <taxon>Eukaryota</taxon>
        <taxon>Viridiplantae</taxon>
        <taxon>Streptophyta</taxon>
        <taxon>Embryophyta</taxon>
        <taxon>Tracheophyta</taxon>
        <taxon>Spermatophyta</taxon>
        <taxon>Magnoliopsida</taxon>
        <taxon>Liliopsida</taxon>
        <taxon>Asparagales</taxon>
        <taxon>Orchidaceae</taxon>
        <taxon>Vanilloideae</taxon>
        <taxon>Vanilleae</taxon>
        <taxon>Vanilla</taxon>
    </lineage>
</organism>
<feature type="region of interest" description="Disordered" evidence="1">
    <location>
        <begin position="1"/>
        <end position="43"/>
    </location>
</feature>
<protein>
    <submittedName>
        <fullName evidence="2">Uncharacterized protein</fullName>
    </submittedName>
</protein>
<dbReference type="EMBL" id="JADCNM010000001">
    <property type="protein sequence ID" value="KAG0500279.1"/>
    <property type="molecule type" value="Genomic_DNA"/>
</dbReference>
<accession>A0A835S2P5</accession>
<evidence type="ECO:0000313" key="3">
    <source>
        <dbReference type="Proteomes" id="UP000639772"/>
    </source>
</evidence>
<evidence type="ECO:0000256" key="1">
    <source>
        <dbReference type="SAM" id="MobiDB-lite"/>
    </source>
</evidence>
<sequence>MKEDLGQSAANAGCRRGAGKGDHSSGDHQHQIDREWREGKADGAIERKAHRLRFLTRFV</sequence>